<dbReference type="EMBL" id="HBFS01016947">
    <property type="protein sequence ID" value="CAD8918169.1"/>
    <property type="molecule type" value="Transcribed_RNA"/>
</dbReference>
<dbReference type="AlphaFoldDB" id="A0A7S1CIK8"/>
<dbReference type="Gene3D" id="3.80.10.10">
    <property type="entry name" value="Ribonuclease Inhibitor"/>
    <property type="match status" value="1"/>
</dbReference>
<dbReference type="InterPro" id="IPR032675">
    <property type="entry name" value="LRR_dom_sf"/>
</dbReference>
<organism evidence="2">
    <name type="scientific">Bicosoecida sp. CB-2014</name>
    <dbReference type="NCBI Taxonomy" id="1486930"/>
    <lineage>
        <taxon>Eukaryota</taxon>
        <taxon>Sar</taxon>
        <taxon>Stramenopiles</taxon>
        <taxon>Bigyra</taxon>
        <taxon>Opalozoa</taxon>
        <taxon>Bicosoecida</taxon>
    </lineage>
</organism>
<protein>
    <submittedName>
        <fullName evidence="2">Uncharacterized protein</fullName>
    </submittedName>
</protein>
<feature type="compositionally biased region" description="Basic and acidic residues" evidence="1">
    <location>
        <begin position="213"/>
        <end position="225"/>
    </location>
</feature>
<dbReference type="SUPFAM" id="SSF52058">
    <property type="entry name" value="L domain-like"/>
    <property type="match status" value="1"/>
</dbReference>
<feature type="region of interest" description="Disordered" evidence="1">
    <location>
        <begin position="178"/>
        <end position="244"/>
    </location>
</feature>
<gene>
    <name evidence="2" type="ORF">BSP0115_LOCUS11430</name>
</gene>
<evidence type="ECO:0000256" key="1">
    <source>
        <dbReference type="SAM" id="MobiDB-lite"/>
    </source>
</evidence>
<proteinExistence type="predicted"/>
<sequence>MTTNIDFTKMKPLRRTGKGDLMTTRAQLHSSKRYQVPYNPDEKLGTLMYPITGRPIKRLDLTNHRDMLQPPDDLPVTLEHLDLPDSIDFIPPSIGRLKNLKTLNINSHRLKTLPPELGLCPITALHMEFCPRMDKGLWRIFTEECEALPLSAARRPGPLLEHLRRLIGFVMSYPPKRAVKVKKKGPRSTVRRRSSIMKSLGLAGGAPLTPKPKTADSKGSLDSRGKPKLKKQKGKGKGFKMSELLASTRGDDDDLTVEQLSYERDLRIWGNVNPRPQPPAPKWNGFSIEDYHHKVDTSNWAIRHTLRKPNQRFVSPYDFLGFTQAKPNKLSIFKKDEDTGKFECSDPIMYW</sequence>
<accession>A0A7S1CIK8</accession>
<reference evidence="2" key="1">
    <citation type="submission" date="2021-01" db="EMBL/GenBank/DDBJ databases">
        <authorList>
            <person name="Corre E."/>
            <person name="Pelletier E."/>
            <person name="Niang G."/>
            <person name="Scheremetjew M."/>
            <person name="Finn R."/>
            <person name="Kale V."/>
            <person name="Holt S."/>
            <person name="Cochrane G."/>
            <person name="Meng A."/>
            <person name="Brown T."/>
            <person name="Cohen L."/>
        </authorList>
    </citation>
    <scope>NUCLEOTIDE SEQUENCE</scope>
    <source>
        <strain evidence="2">Ms1</strain>
    </source>
</reference>
<name>A0A7S1CIK8_9STRA</name>
<feature type="compositionally biased region" description="Basic residues" evidence="1">
    <location>
        <begin position="178"/>
        <end position="195"/>
    </location>
</feature>
<feature type="compositionally biased region" description="Basic residues" evidence="1">
    <location>
        <begin position="226"/>
        <end position="238"/>
    </location>
</feature>
<evidence type="ECO:0000313" key="2">
    <source>
        <dbReference type="EMBL" id="CAD8918169.1"/>
    </source>
</evidence>